<dbReference type="EMBL" id="GBRH01249220">
    <property type="protein sequence ID" value="JAD48675.1"/>
    <property type="molecule type" value="Transcribed_RNA"/>
</dbReference>
<reference evidence="1" key="1">
    <citation type="submission" date="2014-09" db="EMBL/GenBank/DDBJ databases">
        <authorList>
            <person name="Magalhaes I.L.F."/>
            <person name="Oliveira U."/>
            <person name="Santos F.R."/>
            <person name="Vidigal T.H.D.A."/>
            <person name="Brescovit A.D."/>
            <person name="Santos A.J."/>
        </authorList>
    </citation>
    <scope>NUCLEOTIDE SEQUENCE</scope>
    <source>
        <tissue evidence="1">Shoot tissue taken approximately 20 cm above the soil surface</tissue>
    </source>
</reference>
<proteinExistence type="predicted"/>
<name>A0A0A9AIC4_ARUDO</name>
<organism evidence="1">
    <name type="scientific">Arundo donax</name>
    <name type="common">Giant reed</name>
    <name type="synonym">Donax arundinaceus</name>
    <dbReference type="NCBI Taxonomy" id="35708"/>
    <lineage>
        <taxon>Eukaryota</taxon>
        <taxon>Viridiplantae</taxon>
        <taxon>Streptophyta</taxon>
        <taxon>Embryophyta</taxon>
        <taxon>Tracheophyta</taxon>
        <taxon>Spermatophyta</taxon>
        <taxon>Magnoliopsida</taxon>
        <taxon>Liliopsida</taxon>
        <taxon>Poales</taxon>
        <taxon>Poaceae</taxon>
        <taxon>PACMAD clade</taxon>
        <taxon>Arundinoideae</taxon>
        <taxon>Arundineae</taxon>
        <taxon>Arundo</taxon>
    </lineage>
</organism>
<reference evidence="1" key="2">
    <citation type="journal article" date="2015" name="Data Brief">
        <title>Shoot transcriptome of the giant reed, Arundo donax.</title>
        <authorList>
            <person name="Barrero R.A."/>
            <person name="Guerrero F.D."/>
            <person name="Moolhuijzen P."/>
            <person name="Goolsby J.A."/>
            <person name="Tidwell J."/>
            <person name="Bellgard S.E."/>
            <person name="Bellgard M.I."/>
        </authorList>
    </citation>
    <scope>NUCLEOTIDE SEQUENCE</scope>
    <source>
        <tissue evidence="1">Shoot tissue taken approximately 20 cm above the soil surface</tissue>
    </source>
</reference>
<accession>A0A0A9AIC4</accession>
<sequence length="32" mass="3916">MSHMVYYKLGIQWLNVCKYRHTVDEPQMFAII</sequence>
<dbReference type="AlphaFoldDB" id="A0A0A9AIC4"/>
<evidence type="ECO:0000313" key="1">
    <source>
        <dbReference type="EMBL" id="JAD48675.1"/>
    </source>
</evidence>
<protein>
    <submittedName>
        <fullName evidence="1">Uncharacterized protein</fullName>
    </submittedName>
</protein>